<feature type="transmembrane region" description="Helical" evidence="2">
    <location>
        <begin position="133"/>
        <end position="157"/>
    </location>
</feature>
<keyword evidence="4" id="KW-1185">Reference proteome</keyword>
<dbReference type="EMBL" id="JAACJK010000109">
    <property type="protein sequence ID" value="KAF5333145.1"/>
    <property type="molecule type" value="Genomic_DNA"/>
</dbReference>
<feature type="transmembrane region" description="Helical" evidence="2">
    <location>
        <begin position="626"/>
        <end position="646"/>
    </location>
</feature>
<feature type="transmembrane region" description="Helical" evidence="2">
    <location>
        <begin position="454"/>
        <end position="474"/>
    </location>
</feature>
<name>A0A8H5FDH9_9AGAR</name>
<reference evidence="3 4" key="1">
    <citation type="journal article" date="2020" name="ISME J.">
        <title>Uncovering the hidden diversity of litter-decomposition mechanisms in mushroom-forming fungi.</title>
        <authorList>
            <person name="Floudas D."/>
            <person name="Bentzer J."/>
            <person name="Ahren D."/>
            <person name="Johansson T."/>
            <person name="Persson P."/>
            <person name="Tunlid A."/>
        </authorList>
    </citation>
    <scope>NUCLEOTIDE SEQUENCE [LARGE SCALE GENOMIC DNA]</scope>
    <source>
        <strain evidence="3 4">CBS 175.51</strain>
    </source>
</reference>
<dbReference type="Proteomes" id="UP000541558">
    <property type="component" value="Unassembled WGS sequence"/>
</dbReference>
<evidence type="ECO:0008006" key="5">
    <source>
        <dbReference type="Google" id="ProtNLM"/>
    </source>
</evidence>
<evidence type="ECO:0000256" key="2">
    <source>
        <dbReference type="SAM" id="Phobius"/>
    </source>
</evidence>
<evidence type="ECO:0000313" key="3">
    <source>
        <dbReference type="EMBL" id="KAF5333145.1"/>
    </source>
</evidence>
<keyword evidence="2" id="KW-0472">Membrane</keyword>
<dbReference type="PANTHER" id="PTHR12459">
    <property type="entry name" value="TRANSMEMBRANE PROTEIN 135-RELATED"/>
    <property type="match status" value="1"/>
</dbReference>
<evidence type="ECO:0000256" key="1">
    <source>
        <dbReference type="SAM" id="MobiDB-lite"/>
    </source>
</evidence>
<accession>A0A8H5FDH9</accession>
<sequence>MPLDPDDQSVTPLDTTPPTPAHERDPEYDEPIHFQPRRAMASFENLVAMANYQETLKGARKIIWRDRGQPVVELDTLKQCLDHAARGGLRSAGLAFSIRALVNLILALIRIGSVPRKYRPALIRHALFGEDTWRFAAMLGTFTSLYKFLINAFPILIPALNPDDDLFELPITAPKGRADMAPQERRRTRLSLTTRAQLVLIRKPVRRWYAALAGAVAGGLAIMCEKNNRRGVISQQMFVRGLQGSYNAYAAARNISIPYGDVIVFSLACGQIMYAWLLRRDTLPKSYTNWITTASKLPTEAVQVNHDMLRHHSYNPKDFENIFRKWESTASNKAGINRFIDRFNTIPKVPLTENPYTYIPDLLRSSGSSLTTATGKVISADDPASWYLPFYVDCRAVHPAMPSCTLEIFDRFFAVFKWMLPIYGALHFVPAVLFKMDAFKRDPGKVLMKAGLGSMRSSAFLGVFVSLYQVVFCYKHKLHRMLTILRNSPGSKLFKYLPQWLIDVLVSKPAFWLNGVIAGLSLLVEAKRRRGELAMYVLPKGLESAWVMARGKGLVFRTGRWGDVILTSMGMGMVMSAYQNDPQHLSGLCLGFRLRPAFANLRLVHDSKPLPPIPFLLRYSSNMKSILVSSLVAAALASQALAYIPIEKGAFNVRHFHIVERGMDGEIVDRNFLSTYDVVDRGFEELEARKCTSVMACGTAGGCMAMAAQRYCTDVPWQKSFKVAIKQTGAIAKKTFEMVGKSLRGTPIAGVANLAKNAAKEVLRSNKNKKKKRSLDFDEEDIMNRRDFEIVEREVVKKPALRCGHLR</sequence>
<feature type="transmembrane region" description="Helical" evidence="2">
    <location>
        <begin position="92"/>
        <end position="112"/>
    </location>
</feature>
<comment type="caution">
    <text evidence="3">The sequence shown here is derived from an EMBL/GenBank/DDBJ whole genome shotgun (WGS) entry which is preliminary data.</text>
</comment>
<dbReference type="OrthoDB" id="291792at2759"/>
<dbReference type="InterPro" id="IPR026749">
    <property type="entry name" value="Tmem135"/>
</dbReference>
<keyword evidence="2" id="KW-1133">Transmembrane helix</keyword>
<organism evidence="3 4">
    <name type="scientific">Ephemerocybe angulata</name>
    <dbReference type="NCBI Taxonomy" id="980116"/>
    <lineage>
        <taxon>Eukaryota</taxon>
        <taxon>Fungi</taxon>
        <taxon>Dikarya</taxon>
        <taxon>Basidiomycota</taxon>
        <taxon>Agaricomycotina</taxon>
        <taxon>Agaricomycetes</taxon>
        <taxon>Agaricomycetidae</taxon>
        <taxon>Agaricales</taxon>
        <taxon>Agaricineae</taxon>
        <taxon>Psathyrellaceae</taxon>
        <taxon>Ephemerocybe</taxon>
    </lineage>
</organism>
<dbReference type="PANTHER" id="PTHR12459:SF6">
    <property type="entry name" value="GB|AAD46013.1"/>
    <property type="match status" value="1"/>
</dbReference>
<feature type="transmembrane region" description="Helical" evidence="2">
    <location>
        <begin position="415"/>
        <end position="434"/>
    </location>
</feature>
<keyword evidence="2" id="KW-0812">Transmembrane</keyword>
<feature type="region of interest" description="Disordered" evidence="1">
    <location>
        <begin position="1"/>
        <end position="29"/>
    </location>
</feature>
<evidence type="ECO:0000313" key="4">
    <source>
        <dbReference type="Proteomes" id="UP000541558"/>
    </source>
</evidence>
<protein>
    <recommendedName>
        <fullName evidence="5">Transmembrane protein 135 N-terminal domain-containing protein</fullName>
    </recommendedName>
</protein>
<gene>
    <name evidence="3" type="ORF">D9611_002816</name>
</gene>
<proteinExistence type="predicted"/>
<dbReference type="AlphaFoldDB" id="A0A8H5FDH9"/>